<dbReference type="SUPFAM" id="SSF51735">
    <property type="entry name" value="NAD(P)-binding Rossmann-fold domains"/>
    <property type="match status" value="1"/>
</dbReference>
<dbReference type="OMA" id="TYIMTTA"/>
<dbReference type="PANTHER" id="PTHR44656:SF5">
    <property type="entry name" value="DEHYDROGENASE_REDUCTASE SDR FAMILY MEMBER 12"/>
    <property type="match status" value="1"/>
</dbReference>
<dbReference type="Gene3D" id="3.40.50.720">
    <property type="entry name" value="NAD(P)-binding Rossmann-like Domain"/>
    <property type="match status" value="1"/>
</dbReference>
<reference evidence="1" key="2">
    <citation type="submission" date="2025-09" db="UniProtKB">
        <authorList>
            <consortium name="Ensembl"/>
        </authorList>
    </citation>
    <scope>IDENTIFICATION</scope>
</reference>
<dbReference type="AlphaFoldDB" id="A0A672PZ16"/>
<dbReference type="Ensembl" id="ENSSGRT00000073717.1">
    <property type="protein sequence ID" value="ENSSGRP00000069180.1"/>
    <property type="gene ID" value="ENSSGRG00000035413.1"/>
</dbReference>
<name>A0A672PZ16_SINGR</name>
<proteinExistence type="predicted"/>
<organism evidence="1 2">
    <name type="scientific">Sinocyclocheilus grahami</name>
    <name type="common">Dianchi golden-line fish</name>
    <name type="synonym">Barbus grahami</name>
    <dbReference type="NCBI Taxonomy" id="75366"/>
    <lineage>
        <taxon>Eukaryota</taxon>
        <taxon>Metazoa</taxon>
        <taxon>Chordata</taxon>
        <taxon>Craniata</taxon>
        <taxon>Vertebrata</taxon>
        <taxon>Euteleostomi</taxon>
        <taxon>Actinopterygii</taxon>
        <taxon>Neopterygii</taxon>
        <taxon>Teleostei</taxon>
        <taxon>Ostariophysi</taxon>
        <taxon>Cypriniformes</taxon>
        <taxon>Cyprinidae</taxon>
        <taxon>Cyprininae</taxon>
        <taxon>Sinocyclocheilus</taxon>
    </lineage>
</organism>
<dbReference type="InterPro" id="IPR036291">
    <property type="entry name" value="NAD(P)-bd_dom_sf"/>
</dbReference>
<keyword evidence="2" id="KW-1185">Reference proteome</keyword>
<dbReference type="InterPro" id="IPR002347">
    <property type="entry name" value="SDR_fam"/>
</dbReference>
<dbReference type="InterPro" id="IPR052992">
    <property type="entry name" value="SDR_member_12"/>
</dbReference>
<dbReference type="PRINTS" id="PR00081">
    <property type="entry name" value="GDHRDH"/>
</dbReference>
<dbReference type="InParanoid" id="A0A672PZ16"/>
<reference evidence="1" key="1">
    <citation type="submission" date="2025-08" db="UniProtKB">
        <authorList>
            <consortium name="Ensembl"/>
        </authorList>
    </citation>
    <scope>IDENTIFICATION</scope>
</reference>
<gene>
    <name evidence="1" type="primary">LOC107555069</name>
</gene>
<dbReference type="PANTHER" id="PTHR44656">
    <property type="entry name" value="DEHYDROGENASE/REDUCTASE SDR FAMILY MEMBER 12"/>
    <property type="match status" value="1"/>
</dbReference>
<sequence>MLKSRMTSLVSSSCVEIVTMSLYRNTVWLLKGLQEYTKGGYEAAARSFSEADLEVAVSGRSFIITGANSGIGKAAACEIAKRGGTVHLVCRNEDRAKEARKDVVEQSKNENVHVHLVDMSNPRKVWEFASGFSQNHNLHVLINNAGCMVNQRELTEDDLEKNFATNTLGRKVNSCFSDLTLVIWTYILTTALIPTLKKSENPRVITVSSGGMLVQKLNVEDLQFEKGSFDGTMAYAQNKRQQVIMTEQWAAQHKEVHFSSMHPGWADTPAVRSSMPDFYAKMKNKLRTEAQGADTVVWLAISDTASRQPSGLFFQDRKAVSTHLPLASSRTSPAEDQKLMSELEELAVKFKS</sequence>
<dbReference type="Proteomes" id="UP000472262">
    <property type="component" value="Unassembled WGS sequence"/>
</dbReference>
<dbReference type="Pfam" id="PF00106">
    <property type="entry name" value="adh_short"/>
    <property type="match status" value="1"/>
</dbReference>
<accession>A0A672PZ16</accession>
<evidence type="ECO:0000313" key="2">
    <source>
        <dbReference type="Proteomes" id="UP000472262"/>
    </source>
</evidence>
<protein>
    <submittedName>
        <fullName evidence="1">Dehydrogenase/reductase SDR family member 12-like</fullName>
    </submittedName>
</protein>
<evidence type="ECO:0000313" key="1">
    <source>
        <dbReference type="Ensembl" id="ENSSGRP00000069180.1"/>
    </source>
</evidence>